<comment type="caution">
    <text evidence="2">The sequence shown here is derived from an EMBL/GenBank/DDBJ whole genome shotgun (WGS) entry which is preliminary data.</text>
</comment>
<accession>A0ABS4PPB0</accession>
<dbReference type="Proteomes" id="UP000741013">
    <property type="component" value="Unassembled WGS sequence"/>
</dbReference>
<dbReference type="EMBL" id="JAGGMS010000001">
    <property type="protein sequence ID" value="MBP2181272.1"/>
    <property type="molecule type" value="Genomic_DNA"/>
</dbReference>
<reference evidence="2 3" key="1">
    <citation type="submission" date="2021-03" db="EMBL/GenBank/DDBJ databases">
        <title>Sequencing the genomes of 1000 actinobacteria strains.</title>
        <authorList>
            <person name="Klenk H.-P."/>
        </authorList>
    </citation>
    <scope>NUCLEOTIDE SEQUENCE [LARGE SCALE GENOMIC DNA]</scope>
    <source>
        <strain evidence="2 3">DSM 45510</strain>
    </source>
</reference>
<evidence type="ECO:0000256" key="1">
    <source>
        <dbReference type="SAM" id="MobiDB-lite"/>
    </source>
</evidence>
<feature type="compositionally biased region" description="Low complexity" evidence="1">
    <location>
        <begin position="412"/>
        <end position="421"/>
    </location>
</feature>
<evidence type="ECO:0008006" key="4">
    <source>
        <dbReference type="Google" id="ProtNLM"/>
    </source>
</evidence>
<feature type="compositionally biased region" description="Basic and acidic residues" evidence="1">
    <location>
        <begin position="439"/>
        <end position="451"/>
    </location>
</feature>
<feature type="compositionally biased region" description="Gly residues" evidence="1">
    <location>
        <begin position="320"/>
        <end position="330"/>
    </location>
</feature>
<feature type="compositionally biased region" description="Gly residues" evidence="1">
    <location>
        <begin position="261"/>
        <end position="293"/>
    </location>
</feature>
<dbReference type="InterPro" id="IPR038332">
    <property type="entry name" value="PPE_sf"/>
</dbReference>
<feature type="compositionally biased region" description="Gly residues" evidence="1">
    <location>
        <begin position="422"/>
        <end position="438"/>
    </location>
</feature>
<proteinExistence type="predicted"/>
<keyword evidence="3" id="KW-1185">Reference proteome</keyword>
<gene>
    <name evidence="2" type="ORF">JOM49_002798</name>
</gene>
<sequence length="482" mass="47328">MAEVSGAKYEADVYTDAYTQAGGGQGNIFAEPTARSDAEAQARAYSVARGQSLMEGQTFRDGLAVSDQEYLANEHQALYEMAHSGDPGLVDAQGRVLADTRDTLKSLSDDLHAAVNNEQAVWQGEGAAQVHGFVKQSANWVDGASHGVDLASNRYSQQSAAVVNAQNSMPEPVPFNQAEEMAKAQQAFQSGGFDASMQGVKALEEMSAKQEASQAAHQQAAQVMHTMDNTLYETGSTQPSFAAPPTLGGGQPSTPVAGPSVVGGGTPAPTGGGLPGGGYVGSGPGGVGPGYNTGGPAPVTGGTPPGGGFKGATPPAIAGQLGGGNLGGLGSDKTRTPTGKGGMKFGNPSAGARVSGGGTYNPPKGSAGAAGRLGGTPAGSVPKAGEQAAGAGKGTGSGSGSGAVPKDGTMRGGAAAAASTGGKTGAGMGAGGMGAGAGKGKEEDKDKKRPDYLQGEDPDELFDAKPAEGIDGAKPVPPVIGS</sequence>
<organism evidence="2 3">
    <name type="scientific">Amycolatopsis magusensis</name>
    <dbReference type="NCBI Taxonomy" id="882444"/>
    <lineage>
        <taxon>Bacteria</taxon>
        <taxon>Bacillati</taxon>
        <taxon>Actinomycetota</taxon>
        <taxon>Actinomycetes</taxon>
        <taxon>Pseudonocardiales</taxon>
        <taxon>Pseudonocardiaceae</taxon>
        <taxon>Amycolatopsis</taxon>
    </lineage>
</organism>
<feature type="region of interest" description="Disordered" evidence="1">
    <location>
        <begin position="236"/>
        <end position="482"/>
    </location>
</feature>
<dbReference type="RefSeq" id="WP_209664718.1">
    <property type="nucleotide sequence ID" value="NZ_JAGGMS010000001.1"/>
</dbReference>
<protein>
    <recommendedName>
        <fullName evidence="4">PPE family protein</fullName>
    </recommendedName>
</protein>
<dbReference type="Gene3D" id="1.20.1260.20">
    <property type="entry name" value="PPE superfamily"/>
    <property type="match status" value="1"/>
</dbReference>
<evidence type="ECO:0000313" key="2">
    <source>
        <dbReference type="EMBL" id="MBP2181272.1"/>
    </source>
</evidence>
<evidence type="ECO:0000313" key="3">
    <source>
        <dbReference type="Proteomes" id="UP000741013"/>
    </source>
</evidence>
<feature type="compositionally biased region" description="Gly residues" evidence="1">
    <location>
        <begin position="391"/>
        <end position="401"/>
    </location>
</feature>
<name>A0ABS4PPB0_9PSEU</name>